<dbReference type="EMBL" id="JAINUG010000107">
    <property type="protein sequence ID" value="KAJ8396411.1"/>
    <property type="molecule type" value="Genomic_DNA"/>
</dbReference>
<reference evidence="2" key="1">
    <citation type="journal article" date="2023" name="Science">
        <title>Genome structures resolve the early diversification of teleost fishes.</title>
        <authorList>
            <person name="Parey E."/>
            <person name="Louis A."/>
            <person name="Montfort J."/>
            <person name="Bouchez O."/>
            <person name="Roques C."/>
            <person name="Iampietro C."/>
            <person name="Lluch J."/>
            <person name="Castinel A."/>
            <person name="Donnadieu C."/>
            <person name="Desvignes T."/>
            <person name="Floi Bucao C."/>
            <person name="Jouanno E."/>
            <person name="Wen M."/>
            <person name="Mejri S."/>
            <person name="Dirks R."/>
            <person name="Jansen H."/>
            <person name="Henkel C."/>
            <person name="Chen W.J."/>
            <person name="Zahm M."/>
            <person name="Cabau C."/>
            <person name="Klopp C."/>
            <person name="Thompson A.W."/>
            <person name="Robinson-Rechavi M."/>
            <person name="Braasch I."/>
            <person name="Lecointre G."/>
            <person name="Bobe J."/>
            <person name="Postlethwait J.H."/>
            <person name="Berthelot C."/>
            <person name="Roest Crollius H."/>
            <person name="Guiguen Y."/>
        </authorList>
    </citation>
    <scope>NUCLEOTIDE SEQUENCE</scope>
    <source>
        <strain evidence="2">NC1722</strain>
    </source>
</reference>
<sequence>MARHATVSRPTPTPAKGVMTAGRERNRGAHVPSILSPLSAAAWMEAQPGLQRGACDALQGGPAVRGDEERQQQLWGCESVRLAQRRPYLCDRTARWQADRMRDLSGVTLDKSGAGSKTEADLNVKALSKCVPALHWGFRFAALSPCLLCFLNSPAHAVATMGCSDGRCAGRGRDELSEESALVKRTAQPRLWDISPGGRTCHLAQGHSIPTEGWATHCGLRDVTRRQRDQHDVGCGLSYPGGVTFQVLVALIEWGLSGISGGERDIKQTTGLFWESKKLHGPDHSKGLRSPPGLQLHRLHQKQIARAFRNSP</sequence>
<evidence type="ECO:0000313" key="3">
    <source>
        <dbReference type="Proteomes" id="UP001221898"/>
    </source>
</evidence>
<keyword evidence="3" id="KW-1185">Reference proteome</keyword>
<name>A0AAD7S7U1_9TELE</name>
<accession>A0AAD7S7U1</accession>
<feature type="region of interest" description="Disordered" evidence="1">
    <location>
        <begin position="1"/>
        <end position="23"/>
    </location>
</feature>
<proteinExistence type="predicted"/>
<evidence type="ECO:0000256" key="1">
    <source>
        <dbReference type="SAM" id="MobiDB-lite"/>
    </source>
</evidence>
<organism evidence="2 3">
    <name type="scientific">Aldrovandia affinis</name>
    <dbReference type="NCBI Taxonomy" id="143900"/>
    <lineage>
        <taxon>Eukaryota</taxon>
        <taxon>Metazoa</taxon>
        <taxon>Chordata</taxon>
        <taxon>Craniata</taxon>
        <taxon>Vertebrata</taxon>
        <taxon>Euteleostomi</taxon>
        <taxon>Actinopterygii</taxon>
        <taxon>Neopterygii</taxon>
        <taxon>Teleostei</taxon>
        <taxon>Notacanthiformes</taxon>
        <taxon>Halosauridae</taxon>
        <taxon>Aldrovandia</taxon>
    </lineage>
</organism>
<comment type="caution">
    <text evidence="2">The sequence shown here is derived from an EMBL/GenBank/DDBJ whole genome shotgun (WGS) entry which is preliminary data.</text>
</comment>
<dbReference type="AlphaFoldDB" id="A0AAD7S7U1"/>
<evidence type="ECO:0000313" key="2">
    <source>
        <dbReference type="EMBL" id="KAJ8396411.1"/>
    </source>
</evidence>
<gene>
    <name evidence="2" type="ORF">AAFF_G00019880</name>
</gene>
<protein>
    <submittedName>
        <fullName evidence="2">Uncharacterized protein</fullName>
    </submittedName>
</protein>
<dbReference type="Proteomes" id="UP001221898">
    <property type="component" value="Unassembled WGS sequence"/>
</dbReference>